<proteinExistence type="predicted"/>
<gene>
    <name evidence="1" type="ORF">PVAG01_09044</name>
</gene>
<dbReference type="Proteomes" id="UP001629113">
    <property type="component" value="Unassembled WGS sequence"/>
</dbReference>
<dbReference type="EMBL" id="JBFCZG010000008">
    <property type="protein sequence ID" value="KAL3418823.1"/>
    <property type="molecule type" value="Genomic_DNA"/>
</dbReference>
<name>A0ABR4P6A3_9HELO</name>
<sequence>MSGQLLKQFAFPAGHKMSVFLAQTVNDQGFRRAVDAIDPKVKEDVARKAEAALKNVQMVPAHIQSQVAKVVLTSLDHVSPMDGTKHATGVLEDNEGKFLGKIHIASDPADQQPMRS</sequence>
<keyword evidence="2" id="KW-1185">Reference proteome</keyword>
<reference evidence="1 2" key="1">
    <citation type="submission" date="2024-06" db="EMBL/GenBank/DDBJ databases">
        <title>Complete genome of Phlyctema vagabunda strain 19-DSS-EL-015.</title>
        <authorList>
            <person name="Fiorenzani C."/>
        </authorList>
    </citation>
    <scope>NUCLEOTIDE SEQUENCE [LARGE SCALE GENOMIC DNA]</scope>
    <source>
        <strain evidence="1 2">19-DSS-EL-015</strain>
    </source>
</reference>
<evidence type="ECO:0000313" key="2">
    <source>
        <dbReference type="Proteomes" id="UP001629113"/>
    </source>
</evidence>
<evidence type="ECO:0000313" key="1">
    <source>
        <dbReference type="EMBL" id="KAL3418823.1"/>
    </source>
</evidence>
<protein>
    <submittedName>
        <fullName evidence="1">Uncharacterized protein</fullName>
    </submittedName>
</protein>
<accession>A0ABR4P6A3</accession>
<comment type="caution">
    <text evidence="1">The sequence shown here is derived from an EMBL/GenBank/DDBJ whole genome shotgun (WGS) entry which is preliminary data.</text>
</comment>
<organism evidence="1 2">
    <name type="scientific">Phlyctema vagabunda</name>
    <dbReference type="NCBI Taxonomy" id="108571"/>
    <lineage>
        <taxon>Eukaryota</taxon>
        <taxon>Fungi</taxon>
        <taxon>Dikarya</taxon>
        <taxon>Ascomycota</taxon>
        <taxon>Pezizomycotina</taxon>
        <taxon>Leotiomycetes</taxon>
        <taxon>Helotiales</taxon>
        <taxon>Dermateaceae</taxon>
        <taxon>Phlyctema</taxon>
    </lineage>
</organism>